<feature type="chain" id="PRO_5002972536" evidence="1">
    <location>
        <begin position="45"/>
        <end position="88"/>
    </location>
</feature>
<dbReference type="RefSeq" id="WP_015802555.1">
    <property type="nucleotide sequence ID" value="NC_013093.1"/>
</dbReference>
<dbReference type="Proteomes" id="UP000002213">
    <property type="component" value="Chromosome"/>
</dbReference>
<protein>
    <submittedName>
        <fullName evidence="2">Uncharacterized protein</fullName>
    </submittedName>
</protein>
<dbReference type="KEGG" id="ami:Amir_3788"/>
<keyword evidence="1" id="KW-0732">Signal</keyword>
<name>C6WD49_ACTMD</name>
<feature type="signal peptide" evidence="1">
    <location>
        <begin position="1"/>
        <end position="44"/>
    </location>
</feature>
<proteinExistence type="predicted"/>
<gene>
    <name evidence="2" type="ordered locus">Amir_3788</name>
</gene>
<evidence type="ECO:0000313" key="3">
    <source>
        <dbReference type="Proteomes" id="UP000002213"/>
    </source>
</evidence>
<evidence type="ECO:0000313" key="2">
    <source>
        <dbReference type="EMBL" id="ACU37668.1"/>
    </source>
</evidence>
<reference evidence="2 3" key="1">
    <citation type="journal article" date="2009" name="Stand. Genomic Sci.">
        <title>Complete genome sequence of Actinosynnema mirum type strain (101).</title>
        <authorList>
            <person name="Land M."/>
            <person name="Lapidus A."/>
            <person name="Mayilraj S."/>
            <person name="Chen F."/>
            <person name="Copeland A."/>
            <person name="Del Rio T.G."/>
            <person name="Nolan M."/>
            <person name="Lucas S."/>
            <person name="Tice H."/>
            <person name="Cheng J.F."/>
            <person name="Chertkov O."/>
            <person name="Bruce D."/>
            <person name="Goodwin L."/>
            <person name="Pitluck S."/>
            <person name="Rohde M."/>
            <person name="Goker M."/>
            <person name="Pati A."/>
            <person name="Ivanova N."/>
            <person name="Mavromatis K."/>
            <person name="Chen A."/>
            <person name="Palaniappan K."/>
            <person name="Hauser L."/>
            <person name="Chang Y.J."/>
            <person name="Jeffries C.C."/>
            <person name="Brettin T."/>
            <person name="Detter J.C."/>
            <person name="Han C."/>
            <person name="Chain P."/>
            <person name="Tindall B.J."/>
            <person name="Bristow J."/>
            <person name="Eisen J.A."/>
            <person name="Markowitz V."/>
            <person name="Hugenholtz P."/>
            <person name="Kyrpides N.C."/>
            <person name="Klenk H.P."/>
        </authorList>
    </citation>
    <scope>NUCLEOTIDE SEQUENCE [LARGE SCALE GENOMIC DNA]</scope>
    <source>
        <strain evidence="3">ATCC 29888 / DSM 43827 / JCM 3225 / NBRC 14064 / NCIMB 13271 / NRRL B-12336 / IMRU 3971 / 101</strain>
    </source>
</reference>
<dbReference type="AlphaFoldDB" id="C6WD49"/>
<organism evidence="2 3">
    <name type="scientific">Actinosynnema mirum (strain ATCC 29888 / DSM 43827 / JCM 3225 / NBRC 14064 / NCIMB 13271 / NRRL B-12336 / IMRU 3971 / 101)</name>
    <dbReference type="NCBI Taxonomy" id="446462"/>
    <lineage>
        <taxon>Bacteria</taxon>
        <taxon>Bacillati</taxon>
        <taxon>Actinomycetota</taxon>
        <taxon>Actinomycetes</taxon>
        <taxon>Pseudonocardiales</taxon>
        <taxon>Pseudonocardiaceae</taxon>
        <taxon>Actinosynnema</taxon>
    </lineage>
</organism>
<evidence type="ECO:0000256" key="1">
    <source>
        <dbReference type="SAM" id="SignalP"/>
    </source>
</evidence>
<sequence>MRDRFARRLTTGRLTTGRLITGRLITGAALAVATLLPAAPGAVAEPADTSPVVDAVAPSSAQGVGNNADGRLEVFALGGGLTRAGAAA</sequence>
<dbReference type="HOGENOM" id="CLU_2462187_0_0_11"/>
<keyword evidence="3" id="KW-1185">Reference proteome</keyword>
<dbReference type="EMBL" id="CP001630">
    <property type="protein sequence ID" value="ACU37668.1"/>
    <property type="molecule type" value="Genomic_DNA"/>
</dbReference>
<accession>C6WD49</accession>